<evidence type="ECO:0000256" key="2">
    <source>
        <dbReference type="ARBA" id="ARBA00012135"/>
    </source>
</evidence>
<dbReference type="InterPro" id="IPR029056">
    <property type="entry name" value="Ribokinase-like"/>
</dbReference>
<organism evidence="5 6">
    <name type="scientific">Syntrophorhabdus aromaticivorans</name>
    <dbReference type="NCBI Taxonomy" id="328301"/>
    <lineage>
        <taxon>Bacteria</taxon>
        <taxon>Pseudomonadati</taxon>
        <taxon>Thermodesulfobacteriota</taxon>
        <taxon>Syntrophorhabdia</taxon>
        <taxon>Syntrophorhabdales</taxon>
        <taxon>Syntrophorhabdaceae</taxon>
        <taxon>Syntrophorhabdus</taxon>
    </lineage>
</organism>
<protein>
    <recommendedName>
        <fullName evidence="2">hydroxymethylpyrimidine kinase</fullName>
        <ecNumber evidence="2">2.7.1.49</ecNumber>
    </recommendedName>
</protein>
<comment type="pathway">
    <text evidence="1">Cofactor biosynthesis; thiamine diphosphate biosynthesis.</text>
</comment>
<reference evidence="5" key="1">
    <citation type="journal article" date="2020" name="Biotechnol. Biofuels">
        <title>New insights from the biogas microbiome by comprehensive genome-resolved metagenomics of nearly 1600 species originating from multiple anaerobic digesters.</title>
        <authorList>
            <person name="Campanaro S."/>
            <person name="Treu L."/>
            <person name="Rodriguez-R L.M."/>
            <person name="Kovalovszki A."/>
            <person name="Ziels R.M."/>
            <person name="Maus I."/>
            <person name="Zhu X."/>
            <person name="Kougias P.G."/>
            <person name="Basile A."/>
            <person name="Luo G."/>
            <person name="Schluter A."/>
            <person name="Konstantinidis K.T."/>
            <person name="Angelidaki I."/>
        </authorList>
    </citation>
    <scope>NUCLEOTIDE SEQUENCE</scope>
    <source>
        <strain evidence="5">AS06rmzACSIP_7</strain>
    </source>
</reference>
<feature type="domain" description="Pyridoxamine kinase/Phosphomethylpyrimidine kinase" evidence="3">
    <location>
        <begin position="11"/>
        <end position="246"/>
    </location>
</feature>
<dbReference type="CDD" id="cd01169">
    <property type="entry name" value="HMPP_kinase"/>
    <property type="match status" value="1"/>
</dbReference>
<dbReference type="EMBL" id="JAAYEE010000132">
    <property type="protein sequence ID" value="NLW35445.1"/>
    <property type="molecule type" value="Genomic_DNA"/>
</dbReference>
<comment type="caution">
    <text evidence="5">The sequence shown here is derived from an EMBL/GenBank/DDBJ whole genome shotgun (WGS) entry which is preliminary data.</text>
</comment>
<dbReference type="SUPFAM" id="SSF53639">
    <property type="entry name" value="AraD/HMP-PK domain-like"/>
    <property type="match status" value="1"/>
</dbReference>
<dbReference type="GO" id="GO:0005829">
    <property type="term" value="C:cytosol"/>
    <property type="evidence" value="ECO:0007669"/>
    <property type="project" value="TreeGrafter"/>
</dbReference>
<sequence length="442" mass="48945">MKNILTIAGFDPTSGAGVTKDLDIFFSLGLHGLSLPTCVVVQGPRGVEDVYPIPAEQFRTMTTSLQRDVSIDGIKIGVALDEAHVEILSGLLPEDRGVPVIVDPIVAAKNGRRLITEPALKALVTSIFPKATVITPNLDEASVILGKTVKTPEDMAVSARALLETGPKAVVVKGGHLQGEPTDILFDGKETTIWKKKRIRREIHGTGCTFSSLLAAFLVHGYPVKEAFLAAERLTENLVKESYRISEEGYFYTSAGLLKGRLAAQWSVFRALREAKERLCLLNLVECIPEVQMNIGYAIETPEGTEDVAAFPGRIGHHRGKVYFKGEPEFGASSHVARLIVNFAKHYPSIRACANVRYDRSFLKRARDKGFHVVFFDRKQEPEKIRQTEGKSLEFLVERVARDTENPPDIIYDEGDVGKEPIIRLFARNPLELINKMEMIAR</sequence>
<dbReference type="GO" id="GO:0009228">
    <property type="term" value="P:thiamine biosynthetic process"/>
    <property type="evidence" value="ECO:0007669"/>
    <property type="project" value="InterPro"/>
</dbReference>
<dbReference type="PANTHER" id="PTHR20858:SF17">
    <property type="entry name" value="HYDROXYMETHYLPYRIMIDINE_PHOSPHOMETHYLPYRIMIDINE KINASE THI20-RELATED"/>
    <property type="match status" value="1"/>
</dbReference>
<feature type="domain" description="Thiamine-phosphate synthase ThiN" evidence="4">
    <location>
        <begin position="272"/>
        <end position="438"/>
    </location>
</feature>
<dbReference type="SUPFAM" id="SSF53613">
    <property type="entry name" value="Ribokinase-like"/>
    <property type="match status" value="1"/>
</dbReference>
<gene>
    <name evidence="5" type="ORF">GXY80_08195</name>
</gene>
<dbReference type="Pfam" id="PF10120">
    <property type="entry name" value="ThiN"/>
    <property type="match status" value="1"/>
</dbReference>
<dbReference type="InterPro" id="IPR036409">
    <property type="entry name" value="Aldolase_II/adducin_N_sf"/>
</dbReference>
<evidence type="ECO:0000313" key="5">
    <source>
        <dbReference type="EMBL" id="NLW35445.1"/>
    </source>
</evidence>
<dbReference type="Proteomes" id="UP000777265">
    <property type="component" value="Unassembled WGS sequence"/>
</dbReference>
<accession>A0A971M470</accession>
<dbReference type="PANTHER" id="PTHR20858">
    <property type="entry name" value="PHOSPHOMETHYLPYRIMIDINE KINASE"/>
    <property type="match status" value="1"/>
</dbReference>
<dbReference type="AlphaFoldDB" id="A0A971M470"/>
<dbReference type="Pfam" id="PF08543">
    <property type="entry name" value="Phos_pyr_kin"/>
    <property type="match status" value="1"/>
</dbReference>
<evidence type="ECO:0000259" key="4">
    <source>
        <dbReference type="Pfam" id="PF10120"/>
    </source>
</evidence>
<dbReference type="Gene3D" id="3.40.1190.20">
    <property type="match status" value="1"/>
</dbReference>
<evidence type="ECO:0000259" key="3">
    <source>
        <dbReference type="Pfam" id="PF08543"/>
    </source>
</evidence>
<dbReference type="InterPro" id="IPR004399">
    <property type="entry name" value="HMP/HMP-P_kinase_dom"/>
</dbReference>
<evidence type="ECO:0000313" key="6">
    <source>
        <dbReference type="Proteomes" id="UP000777265"/>
    </source>
</evidence>
<dbReference type="GO" id="GO:0008902">
    <property type="term" value="F:hydroxymethylpyrimidine kinase activity"/>
    <property type="evidence" value="ECO:0007669"/>
    <property type="project" value="UniProtKB-EC"/>
</dbReference>
<dbReference type="GO" id="GO:0008972">
    <property type="term" value="F:phosphomethylpyrimidine kinase activity"/>
    <property type="evidence" value="ECO:0007669"/>
    <property type="project" value="InterPro"/>
</dbReference>
<dbReference type="InterPro" id="IPR013749">
    <property type="entry name" value="PM/HMP-P_kinase-1"/>
</dbReference>
<name>A0A971M470_9BACT</name>
<dbReference type="Gene3D" id="3.40.225.10">
    <property type="entry name" value="Class II aldolase/adducin N-terminal domain"/>
    <property type="match status" value="1"/>
</dbReference>
<dbReference type="EC" id="2.7.1.49" evidence="2"/>
<proteinExistence type="predicted"/>
<evidence type="ECO:0000256" key="1">
    <source>
        <dbReference type="ARBA" id="ARBA00004948"/>
    </source>
</evidence>
<reference evidence="5" key="2">
    <citation type="submission" date="2020-01" db="EMBL/GenBank/DDBJ databases">
        <authorList>
            <person name="Campanaro S."/>
        </authorList>
    </citation>
    <scope>NUCLEOTIDE SEQUENCE</scope>
    <source>
        <strain evidence="5">AS06rmzACSIP_7</strain>
    </source>
</reference>
<dbReference type="InterPro" id="IPR019293">
    <property type="entry name" value="ThiN"/>
</dbReference>